<dbReference type="AlphaFoldDB" id="A0A5B0SBZ3"/>
<evidence type="ECO:0000313" key="1">
    <source>
        <dbReference type="EMBL" id="KAA1135352.1"/>
    </source>
</evidence>
<organism evidence="1 2">
    <name type="scientific">Puccinia graminis f. sp. tritici</name>
    <dbReference type="NCBI Taxonomy" id="56615"/>
    <lineage>
        <taxon>Eukaryota</taxon>
        <taxon>Fungi</taxon>
        <taxon>Dikarya</taxon>
        <taxon>Basidiomycota</taxon>
        <taxon>Pucciniomycotina</taxon>
        <taxon>Pucciniomycetes</taxon>
        <taxon>Pucciniales</taxon>
        <taxon>Pucciniaceae</taxon>
        <taxon>Puccinia</taxon>
    </lineage>
</organism>
<dbReference type="PANTHER" id="PTHR48159">
    <property type="entry name" value="MULE DOMAIN-CONTAINING PROTEIN"/>
    <property type="match status" value="1"/>
</dbReference>
<gene>
    <name evidence="1" type="ORF">PGTUg99_016204</name>
</gene>
<reference evidence="1 2" key="1">
    <citation type="submission" date="2019-05" db="EMBL/GenBank/DDBJ databases">
        <title>Emergence of the Ug99 lineage of the wheat stem rust pathogen through somatic hybridization.</title>
        <authorList>
            <person name="Li F."/>
            <person name="Upadhyaya N.M."/>
            <person name="Sperschneider J."/>
            <person name="Matny O."/>
            <person name="Nguyen-Phuc H."/>
            <person name="Mago R."/>
            <person name="Raley C."/>
            <person name="Miller M.E."/>
            <person name="Silverstein K.A.T."/>
            <person name="Henningsen E."/>
            <person name="Hirsch C.D."/>
            <person name="Visser B."/>
            <person name="Pretorius Z.A."/>
            <person name="Steffenson B.J."/>
            <person name="Schwessinger B."/>
            <person name="Dodds P.N."/>
            <person name="Figueroa M."/>
        </authorList>
    </citation>
    <scope>NUCLEOTIDE SEQUENCE [LARGE SCALE GENOMIC DNA]</scope>
    <source>
        <strain evidence="1 2">Ug99</strain>
    </source>
</reference>
<accession>A0A5B0SBZ3</accession>
<sequence length="231" mass="26451">MKHAATIQRHLTFPPVSDIFDVVPLPFTQQVAAPDTSSKIPNALRLVCRMGGTPPAFSDYPHSLTIPGNTFDDSETFVRAMQATIRWIHTKTKKNLPGTIAANQSQPSGQRTEHWFKREFRCPSSGQHIQPPNSRKKAPSQKIDCPARFSISHHIKTNSLRVVWWWDHNHDPYSHEDMALKRRPYVVDQWLNDRVVAGLGWNAIEQLLRFPELSQVSSNVFCIKVYKLYIS</sequence>
<evidence type="ECO:0000313" key="2">
    <source>
        <dbReference type="Proteomes" id="UP000325313"/>
    </source>
</evidence>
<name>A0A5B0SBZ3_PUCGR</name>
<dbReference type="EMBL" id="VDEP01000039">
    <property type="protein sequence ID" value="KAA1135352.1"/>
    <property type="molecule type" value="Genomic_DNA"/>
</dbReference>
<dbReference type="PANTHER" id="PTHR48159:SF1">
    <property type="entry name" value="MEMBRANE-ASSOCIATED GIANT PROTEIN ANTIGEN, PUTATIVE-RELATED"/>
    <property type="match status" value="1"/>
</dbReference>
<comment type="caution">
    <text evidence="1">The sequence shown here is derived from an EMBL/GenBank/DDBJ whole genome shotgun (WGS) entry which is preliminary data.</text>
</comment>
<protein>
    <submittedName>
        <fullName evidence="1">Uncharacterized protein</fullName>
    </submittedName>
</protein>
<dbReference type="Proteomes" id="UP000325313">
    <property type="component" value="Unassembled WGS sequence"/>
</dbReference>
<proteinExistence type="predicted"/>